<sequence>MEVGMASRAWFGPKQFGIGYGPRSWQGWLLTAAYALVAVGGIVAIQALFDAPPSPWKLVIPLSWLLAVTGLYSWIADRHTEGDLRWRWGRD</sequence>
<gene>
    <name evidence="2" type="ORF">C0V82_14515</name>
</gene>
<name>A0A2K9NFI5_9PROT</name>
<keyword evidence="1" id="KW-0812">Transmembrane</keyword>
<feature type="transmembrane region" description="Helical" evidence="1">
    <location>
        <begin position="28"/>
        <end position="49"/>
    </location>
</feature>
<dbReference type="EMBL" id="CP025611">
    <property type="protein sequence ID" value="AUN31316.1"/>
    <property type="molecule type" value="Genomic_DNA"/>
</dbReference>
<evidence type="ECO:0000313" key="2">
    <source>
        <dbReference type="EMBL" id="AUN31316.1"/>
    </source>
</evidence>
<feature type="transmembrane region" description="Helical" evidence="1">
    <location>
        <begin position="55"/>
        <end position="75"/>
    </location>
</feature>
<keyword evidence="1" id="KW-1133">Transmembrane helix</keyword>
<organism evidence="2 3">
    <name type="scientific">Niveispirillum cyanobacteriorum</name>
    <dbReference type="NCBI Taxonomy" id="1612173"/>
    <lineage>
        <taxon>Bacteria</taxon>
        <taxon>Pseudomonadati</taxon>
        <taxon>Pseudomonadota</taxon>
        <taxon>Alphaproteobacteria</taxon>
        <taxon>Rhodospirillales</taxon>
        <taxon>Azospirillaceae</taxon>
        <taxon>Niveispirillum</taxon>
    </lineage>
</organism>
<proteinExistence type="predicted"/>
<accession>A0A2K9NFI5</accession>
<dbReference type="KEGG" id="ncb:C0V82_14515"/>
<reference evidence="2 3" key="1">
    <citation type="submission" date="2017-12" db="EMBL/GenBank/DDBJ databases">
        <title>Genomes of bacteria within cyanobacterial aggregates.</title>
        <authorList>
            <person name="Cai H."/>
        </authorList>
    </citation>
    <scope>NUCLEOTIDE SEQUENCE [LARGE SCALE GENOMIC DNA]</scope>
    <source>
        <strain evidence="2 3">TH16</strain>
    </source>
</reference>
<keyword evidence="3" id="KW-1185">Reference proteome</keyword>
<protein>
    <submittedName>
        <fullName evidence="2">Uncharacterized protein</fullName>
    </submittedName>
</protein>
<dbReference type="AlphaFoldDB" id="A0A2K9NFI5"/>
<evidence type="ECO:0000313" key="3">
    <source>
        <dbReference type="Proteomes" id="UP000234752"/>
    </source>
</evidence>
<dbReference type="Proteomes" id="UP000234752">
    <property type="component" value="Chromosome eg_1"/>
</dbReference>
<evidence type="ECO:0000256" key="1">
    <source>
        <dbReference type="SAM" id="Phobius"/>
    </source>
</evidence>
<keyword evidence="1" id="KW-0472">Membrane</keyword>